<dbReference type="PANTHER" id="PTHR45721:SF11">
    <property type="entry name" value="LAMIN DM0-RELATED"/>
    <property type="match status" value="1"/>
</dbReference>
<keyword evidence="5" id="KW-1185">Reference proteome</keyword>
<feature type="compositionally biased region" description="Basic residues" evidence="3">
    <location>
        <begin position="108"/>
        <end position="118"/>
    </location>
</feature>
<dbReference type="Proteomes" id="UP000001548">
    <property type="component" value="Unassembled WGS sequence"/>
</dbReference>
<dbReference type="STRING" id="184922.A8BUP1"/>
<keyword evidence="1 2" id="KW-0175">Coiled coil</keyword>
<evidence type="ECO:0000256" key="2">
    <source>
        <dbReference type="SAM" id="Coils"/>
    </source>
</evidence>
<evidence type="ECO:0000256" key="1">
    <source>
        <dbReference type="ARBA" id="ARBA00023054"/>
    </source>
</evidence>
<feature type="region of interest" description="Disordered" evidence="3">
    <location>
        <begin position="47"/>
        <end position="180"/>
    </location>
</feature>
<dbReference type="AlphaFoldDB" id="A8BUP1"/>
<feature type="coiled-coil region" evidence="2">
    <location>
        <begin position="427"/>
        <end position="552"/>
    </location>
</feature>
<dbReference type="RefSeq" id="XP_001704726.1">
    <property type="nucleotide sequence ID" value="XM_001704674.1"/>
</dbReference>
<dbReference type="OMA" id="DTYTREG"/>
<dbReference type="EMBL" id="AACB03000003">
    <property type="protein sequence ID" value="KAE8303335.1"/>
    <property type="molecule type" value="Genomic_DNA"/>
</dbReference>
<feature type="coiled-coil region" evidence="2">
    <location>
        <begin position="583"/>
        <end position="788"/>
    </location>
</feature>
<evidence type="ECO:0000313" key="5">
    <source>
        <dbReference type="Proteomes" id="UP000001548"/>
    </source>
</evidence>
<feature type="compositionally biased region" description="Low complexity" evidence="3">
    <location>
        <begin position="147"/>
        <end position="163"/>
    </location>
</feature>
<dbReference type="GeneID" id="5697585"/>
<evidence type="ECO:0000313" key="4">
    <source>
        <dbReference type="EMBL" id="KAE8303335.1"/>
    </source>
</evidence>
<name>A8BUP1_GIAIC</name>
<sequence>MKANRHVKPSNAPPSSFAGQRRAAFTTEMNTMNLDVLARMRANLQARQHASKGDVHRSHSVGGDAVKNIRPSSTNEAHRTESRKRSQTASSRDVSKLQIGSFTSVPAKRSRKRTKRQSLSRPVSTRSCPPPQENLQYLEQSRRRAYDTTSQYDSSDTYEYSEYTDQEFSPRPQRALTRNTEECQSKYKEKLTSSKGVIPAGGYSTVESIIRKRDNTLDEDLLSTGSYSSCEDGEYRVGDGRKVADFGVQANTGTPEHVLALAELLRYQTQVKQTAPRFSLVPSISNSVSRRESRQGSPQRSAMMELNQTVTDDPLSLQFPGLPVALAEHSPNSSVPIVLAKPEEMKMPSMTSSQAKVLGHKNPVLEDLRGNPELSKIYKIFQQDSYFVNLSFDLLYSTDAWRAGFNHLKEVIYRDIYEERAATLQEMQTAQTLIQGYEETTETLNQENQALTEKLRVVSEEAEKILGMHGMLDFDLQKVVAEKTALETQSIGLQDKIKELDKELSSVKAEKLLLEEKIRTLHDELAQKEQRINKSVEKAREFKDQLDTYTREGQVEKMRDMINTLNEQLAERGLQVRDRSDAVEKLEKRVSKLTSINQALVIEREKFIYRLEVSLMTTEDKLGALIRLRERVRRLREDKLRVTTELKETAAKLEKMQEIGKTLKGTLKTREGELKEFKVEYNRMKEEFEAISADFNYKEARINNLEQQLELYKQELSNLRQEMKEKADMFHDVTVNSLDNQQRIVTVAALNDRVQQLESDKSELRQQIAELKEELSSVRKENAAITTEKEHLINQVAIAKEKISYHELLYTDQKKMLEDTENQRIDLHNTYLKTQSTIAELKLNYETSKLRQDSLEAENAKLIKSSEVLSGELDYLRKENENLRLDKGTDGDALRKLQQEFDHLSAKYTNQTQDVEDKQLRIQELIFQNDRMMKFIEEVKDNYRGDNVVNLINENLRLKTDLDNLMAIKGDALGKTASLVSENNEMKETVSKLHIDAATKDAQLGRAYNQNETLNKKLLLLTKENKDIRDKLAFLENKAKSYEYKIETLKLELEKRNRLLAARELEVSKLRAMCVKLTQE</sequence>
<feature type="coiled-coil region" evidence="2">
    <location>
        <begin position="1011"/>
        <end position="1052"/>
    </location>
</feature>
<dbReference type="SMR" id="A8BUP1"/>
<comment type="caution">
    <text evidence="4">The sequence shown here is derived from an EMBL/GenBank/DDBJ whole genome shotgun (WGS) entry which is preliminary data.</text>
</comment>
<dbReference type="VEuPathDB" id="GiardiaDB:GL50803_115245"/>
<dbReference type="HOGENOM" id="CLU_286279_0_0_1"/>
<feature type="compositionally biased region" description="Polar residues" evidence="3">
    <location>
        <begin position="87"/>
        <end position="104"/>
    </location>
</feature>
<feature type="compositionally biased region" description="Polar residues" evidence="3">
    <location>
        <begin position="119"/>
        <end position="139"/>
    </location>
</feature>
<feature type="region of interest" description="Disordered" evidence="3">
    <location>
        <begin position="1"/>
        <end position="20"/>
    </location>
</feature>
<organism evidence="4 5">
    <name type="scientific">Giardia intestinalis (strain ATCC 50803 / WB clone C6)</name>
    <name type="common">Giardia lamblia</name>
    <dbReference type="NCBI Taxonomy" id="184922"/>
    <lineage>
        <taxon>Eukaryota</taxon>
        <taxon>Metamonada</taxon>
        <taxon>Diplomonadida</taxon>
        <taxon>Hexamitidae</taxon>
        <taxon>Giardiinae</taxon>
        <taxon>Giardia</taxon>
    </lineage>
</organism>
<dbReference type="KEGG" id="gla:GL50803_00115245"/>
<accession>A8BUP1</accession>
<reference evidence="4 5" key="1">
    <citation type="journal article" date="2007" name="Science">
        <title>Genomic minimalism in the early diverging intestinal parasite Giardia lamblia.</title>
        <authorList>
            <person name="Morrison H.G."/>
            <person name="McArthur A.G."/>
            <person name="Gillin F.D."/>
            <person name="Aley S.B."/>
            <person name="Adam R.D."/>
            <person name="Olsen G.J."/>
            <person name="Best A.A."/>
            <person name="Cande W.Z."/>
            <person name="Chen F."/>
            <person name="Cipriano M.J."/>
            <person name="Davids B.J."/>
            <person name="Dawson S.C."/>
            <person name="Elmendorf H.G."/>
            <person name="Hehl A.B."/>
            <person name="Holder M.E."/>
            <person name="Huse S.M."/>
            <person name="Kim U.U."/>
            <person name="Lasek-Nesselquist E."/>
            <person name="Manning G."/>
            <person name="Nigam A."/>
            <person name="Nixon J.E."/>
            <person name="Palm D."/>
            <person name="Passamaneck N.E."/>
            <person name="Prabhu A."/>
            <person name="Reich C.I."/>
            <person name="Reiner D.S."/>
            <person name="Samuelson J."/>
            <person name="Svard S.G."/>
            <person name="Sogin M.L."/>
        </authorList>
    </citation>
    <scope>NUCLEOTIDE SEQUENCE [LARGE SCALE GENOMIC DNA]</scope>
    <source>
        <strain evidence="4 5">WB C6</strain>
    </source>
</reference>
<protein>
    <submittedName>
        <fullName evidence="4">Coiled-coil protein</fullName>
    </submittedName>
</protein>
<dbReference type="Gene3D" id="1.20.5.340">
    <property type="match status" value="1"/>
</dbReference>
<proteinExistence type="predicted"/>
<gene>
    <name evidence="4" type="ORF">GL50803_00115245</name>
</gene>
<dbReference type="PANTHER" id="PTHR45721">
    <property type="entry name" value="LAMIN DM0-RELATED"/>
    <property type="match status" value="1"/>
</dbReference>
<evidence type="ECO:0000256" key="3">
    <source>
        <dbReference type="SAM" id="MobiDB-lite"/>
    </source>
</evidence>